<evidence type="ECO:0000256" key="1">
    <source>
        <dbReference type="SAM" id="MobiDB-lite"/>
    </source>
</evidence>
<sequence>MDEELGLVKGANFSFTSPCFHSPEVVFADQIFSNGFLLPLHLIGLQKIESIHNPFDSLDSSKPLLSNFIRSSSQNSSPILNSSQSVPISVSSNTWKSESSKSAKFKSSLARIWRRSTKKFLHKYTSFLKPLYVKVKEMRLSSSKKSSNRTSSSRTSNASVSMEWCSESADNAVHEAILHCKKSFVSRSRSRGRRTNGEILNRVKGEKKNH</sequence>
<accession>A0A6V7NKA1</accession>
<feature type="compositionally biased region" description="Basic and acidic residues" evidence="1">
    <location>
        <begin position="201"/>
        <end position="210"/>
    </location>
</feature>
<feature type="region of interest" description="Disordered" evidence="1">
    <location>
        <begin position="187"/>
        <end position="210"/>
    </location>
</feature>
<dbReference type="AlphaFoldDB" id="A0A6V7NKA1"/>
<proteinExistence type="predicted"/>
<evidence type="ECO:0008006" key="3">
    <source>
        <dbReference type="Google" id="ProtNLM"/>
    </source>
</evidence>
<gene>
    <name evidence="2" type="ORF">CB5_LOCUS2005</name>
</gene>
<dbReference type="EMBL" id="LR862139">
    <property type="protein sequence ID" value="CAD1818794.1"/>
    <property type="molecule type" value="Genomic_DNA"/>
</dbReference>
<evidence type="ECO:0000313" key="2">
    <source>
        <dbReference type="EMBL" id="CAD1818794.1"/>
    </source>
</evidence>
<name>A0A6V7NKA1_ANACO</name>
<organism evidence="2">
    <name type="scientific">Ananas comosus var. bracteatus</name>
    <name type="common">red pineapple</name>
    <dbReference type="NCBI Taxonomy" id="296719"/>
    <lineage>
        <taxon>Eukaryota</taxon>
        <taxon>Viridiplantae</taxon>
        <taxon>Streptophyta</taxon>
        <taxon>Embryophyta</taxon>
        <taxon>Tracheophyta</taxon>
        <taxon>Spermatophyta</taxon>
        <taxon>Magnoliopsida</taxon>
        <taxon>Liliopsida</taxon>
        <taxon>Poales</taxon>
        <taxon>Bromeliaceae</taxon>
        <taxon>Bromelioideae</taxon>
        <taxon>Ananas</taxon>
    </lineage>
</organism>
<dbReference type="PANTHER" id="PTHR34576:SF2">
    <property type="entry name" value="MEMBRANE-ASSOCIATED KINASE REGULATOR 6-RELATED"/>
    <property type="match status" value="1"/>
</dbReference>
<dbReference type="PANTHER" id="PTHR34576">
    <property type="entry name" value="MEMBRANE-ASSOCIATED KINASE REGULATOR 6-RELATED"/>
    <property type="match status" value="1"/>
</dbReference>
<reference evidence="2" key="1">
    <citation type="submission" date="2020-07" db="EMBL/GenBank/DDBJ databases">
        <authorList>
            <person name="Lin J."/>
        </authorList>
    </citation>
    <scope>NUCLEOTIDE SEQUENCE</scope>
</reference>
<dbReference type="InterPro" id="IPR044699">
    <property type="entry name" value="MAKR6"/>
</dbReference>
<protein>
    <recommendedName>
        <fullName evidence="3">Membrane-associated kinase regulator 6</fullName>
    </recommendedName>
</protein>